<evidence type="ECO:0000313" key="11">
    <source>
        <dbReference type="Proteomes" id="UP000274350"/>
    </source>
</evidence>
<reference evidence="10 11" key="1">
    <citation type="journal article" date="2019" name="Int. J. Syst. Evol. Microbiol.">
        <title>Undibacterium piscinae sp. nov., isolated from Korean shiner intestine.</title>
        <authorList>
            <person name="Lee S.Y."/>
            <person name="Kang W."/>
            <person name="Kim P.S."/>
            <person name="Kim H.S."/>
            <person name="Sung H."/>
            <person name="Shin N.R."/>
            <person name="Whon T.W."/>
            <person name="Yun J.H."/>
            <person name="Lee J.Y."/>
            <person name="Lee J.Y."/>
            <person name="Jung M.J."/>
            <person name="Jeong Y.S."/>
            <person name="Tak E.J."/>
            <person name="Han J.E."/>
            <person name="Hyun D.W."/>
            <person name="Kang M.S."/>
            <person name="Lee K.E."/>
            <person name="Lee B.H."/>
            <person name="Bae J.W."/>
        </authorList>
    </citation>
    <scope>NUCLEOTIDE SEQUENCE [LARGE SCALE GENOMIC DNA]</scope>
    <source>
        <strain evidence="10 11">S11R28</strain>
    </source>
</reference>
<dbReference type="Pfam" id="PF25954">
    <property type="entry name" value="Beta-barrel_RND_2"/>
    <property type="match status" value="1"/>
</dbReference>
<dbReference type="GO" id="GO:0042597">
    <property type="term" value="C:periplasmic space"/>
    <property type="evidence" value="ECO:0007669"/>
    <property type="project" value="UniProtKB-SubCell"/>
</dbReference>
<comment type="similarity">
    <text evidence="2">Belongs to the membrane fusion protein (MFP) (TC 8.A.1) family.</text>
</comment>
<dbReference type="Gene3D" id="2.40.30.170">
    <property type="match status" value="1"/>
</dbReference>
<name>A0A6M4ADD0_9BURK</name>
<keyword evidence="6 7" id="KW-0175">Coiled coil</keyword>
<dbReference type="EMBL" id="CP051152">
    <property type="protein sequence ID" value="QJQ07649.1"/>
    <property type="molecule type" value="Genomic_DNA"/>
</dbReference>
<evidence type="ECO:0000259" key="8">
    <source>
        <dbReference type="Pfam" id="PF25917"/>
    </source>
</evidence>
<keyword evidence="4" id="KW-0732">Signal</keyword>
<gene>
    <name evidence="10" type="ORF">EJG51_007860</name>
</gene>
<dbReference type="SUPFAM" id="SSF111369">
    <property type="entry name" value="HlyD-like secretion proteins"/>
    <property type="match status" value="2"/>
</dbReference>
<evidence type="ECO:0000256" key="2">
    <source>
        <dbReference type="ARBA" id="ARBA00009477"/>
    </source>
</evidence>
<evidence type="ECO:0000313" key="10">
    <source>
        <dbReference type="EMBL" id="QJQ07649.1"/>
    </source>
</evidence>
<dbReference type="AlphaFoldDB" id="A0A6M4ADD0"/>
<organism evidence="10 11">
    <name type="scientific">Undibacterium piscinae</name>
    <dbReference type="NCBI Taxonomy" id="2495591"/>
    <lineage>
        <taxon>Bacteria</taxon>
        <taxon>Pseudomonadati</taxon>
        <taxon>Pseudomonadota</taxon>
        <taxon>Betaproteobacteria</taxon>
        <taxon>Burkholderiales</taxon>
        <taxon>Oxalobacteraceae</taxon>
        <taxon>Undibacterium</taxon>
    </lineage>
</organism>
<comment type="similarity">
    <text evidence="3">Belongs to the UPF0194 family.</text>
</comment>
<dbReference type="Pfam" id="PF25917">
    <property type="entry name" value="BSH_RND"/>
    <property type="match status" value="1"/>
</dbReference>
<dbReference type="GO" id="GO:0022857">
    <property type="term" value="F:transmembrane transporter activity"/>
    <property type="evidence" value="ECO:0007669"/>
    <property type="project" value="InterPro"/>
</dbReference>
<keyword evidence="11" id="KW-1185">Reference proteome</keyword>
<dbReference type="NCBIfam" id="TIGR01730">
    <property type="entry name" value="RND_mfp"/>
    <property type="match status" value="1"/>
</dbReference>
<keyword evidence="5" id="KW-0574">Periplasm</keyword>
<dbReference type="InterPro" id="IPR058625">
    <property type="entry name" value="MdtA-like_BSH"/>
</dbReference>
<dbReference type="Gene3D" id="1.10.287.470">
    <property type="entry name" value="Helix hairpin bin"/>
    <property type="match status" value="1"/>
</dbReference>
<evidence type="ECO:0000256" key="3">
    <source>
        <dbReference type="ARBA" id="ARBA00010602"/>
    </source>
</evidence>
<feature type="coiled-coil region" evidence="7">
    <location>
        <begin position="78"/>
        <end position="196"/>
    </location>
</feature>
<dbReference type="KEGG" id="upi:EJG51_007860"/>
<comment type="subcellular location">
    <subcellularLocation>
        <location evidence="1">Periplasm</location>
    </subcellularLocation>
</comment>
<dbReference type="PANTHER" id="PTHR32347:SF29">
    <property type="entry name" value="UPF0194 MEMBRANE PROTEIN YBHG"/>
    <property type="match status" value="1"/>
</dbReference>
<evidence type="ECO:0000259" key="9">
    <source>
        <dbReference type="Pfam" id="PF25954"/>
    </source>
</evidence>
<protein>
    <submittedName>
        <fullName evidence="10">Efflux RND transporter periplasmic adaptor subunit</fullName>
    </submittedName>
</protein>
<evidence type="ECO:0000256" key="5">
    <source>
        <dbReference type="ARBA" id="ARBA00022764"/>
    </source>
</evidence>
<feature type="domain" description="Multidrug resistance protein MdtA-like barrel-sandwich hybrid" evidence="8">
    <location>
        <begin position="45"/>
        <end position="226"/>
    </location>
</feature>
<dbReference type="InterPro" id="IPR006143">
    <property type="entry name" value="RND_pump_MFP"/>
</dbReference>
<evidence type="ECO:0000256" key="7">
    <source>
        <dbReference type="SAM" id="Coils"/>
    </source>
</evidence>
<evidence type="ECO:0000256" key="4">
    <source>
        <dbReference type="ARBA" id="ARBA00022729"/>
    </source>
</evidence>
<accession>A0A6M4ADD0</accession>
<feature type="domain" description="CusB-like beta-barrel" evidence="9">
    <location>
        <begin position="240"/>
        <end position="310"/>
    </location>
</feature>
<sequence>MLLLAVLAYFLAPLVLGVSVKAFQLQRGELIQTVVASGRIETPARVDVGSQVIGRVAAVPVREGQTVKSGQLLIELEASDEKAALEQAAAAVRQAEVKLRQFHEQTQPMAEQALRQAQVTLLNVQKQYDRQRELVAQGFIGKAQLDDAQRNLDIAKSQYSSVQLQLQSVMPKGSDYQLASAALEQVRANLHAAQARLNHSKITAVADGVLILRDVERGDTVQPGKVLMVLSPLGLTQLLVQIDEKNLRYLQLGQLALAQADAYPGQKFKAQVAFINPGINAQRGSVDVKLTVAEPPAFLKQDMTVSVEIEVARRKDTLSLNVEAIRDAASSEPWVMLVEHGKAVRRAVKLGMPGDKSIEILSGLKETDVVLPATGVAVAEGKRVRADVVEKPVAMR</sequence>
<dbReference type="Gene3D" id="2.40.420.20">
    <property type="match status" value="1"/>
</dbReference>
<dbReference type="PANTHER" id="PTHR32347">
    <property type="entry name" value="EFFLUX SYSTEM COMPONENT YKNX-RELATED"/>
    <property type="match status" value="1"/>
</dbReference>
<dbReference type="Gene3D" id="2.40.50.100">
    <property type="match status" value="2"/>
</dbReference>
<dbReference type="OrthoDB" id="9806939at2"/>
<evidence type="ECO:0000256" key="1">
    <source>
        <dbReference type="ARBA" id="ARBA00004418"/>
    </source>
</evidence>
<dbReference type="GO" id="GO:0016020">
    <property type="term" value="C:membrane"/>
    <property type="evidence" value="ECO:0007669"/>
    <property type="project" value="InterPro"/>
</dbReference>
<proteinExistence type="inferred from homology"/>
<dbReference type="InterPro" id="IPR058792">
    <property type="entry name" value="Beta-barrel_RND_2"/>
</dbReference>
<dbReference type="Proteomes" id="UP000274350">
    <property type="component" value="Chromosome"/>
</dbReference>
<dbReference type="InterPro" id="IPR050465">
    <property type="entry name" value="UPF0194_transport"/>
</dbReference>
<evidence type="ECO:0000256" key="6">
    <source>
        <dbReference type="ARBA" id="ARBA00023054"/>
    </source>
</evidence>